<dbReference type="EMBL" id="GL376562">
    <property type="status" value="NOT_ANNOTATED_CDS"/>
    <property type="molecule type" value="Genomic_DNA"/>
</dbReference>
<dbReference type="SUPFAM" id="SSF52047">
    <property type="entry name" value="RNI-like"/>
    <property type="match status" value="1"/>
</dbReference>
<sequence length="357" mass="41554">MGRNRKGRQCGGYESKMERFMLQRKWQYEMSKAVTRLQQNRQAAHQRHIAGQQNDATSSSSYKRRVRVDVVKALMNARLKDDHVERIKIKSAEHIATALEKTSTIQHYASLQERCLHEIARTFDCYASSCPFTDEWFGTFEPWMLTRLSELATAMKTMNDGNVALLLQQPTDELTIGFVRDEKALARLYDRDDGDRQRMVWQLNALTLGTPQLQQQVDSWDELDVDDVDIVQTHDEIHLQRLQLISCAGLTLSFLTKLMLEHPFIEHLKVIDCFDTVSGADGTALLHQLSRWRQLKTLHFSWCCWLTTDMLVTFAYHLLEPPRAALEEFHVSDCFDVVDDYIRSLFMELHPQIRLTF</sequence>
<feature type="region of interest" description="Disordered" evidence="1">
    <location>
        <begin position="39"/>
        <end position="60"/>
    </location>
</feature>
<reference evidence="2" key="3">
    <citation type="submission" date="2015-02" db="UniProtKB">
        <authorList>
            <consortium name="EnsemblProtists"/>
        </authorList>
    </citation>
    <scope>IDENTIFICATION</scope>
    <source>
        <strain evidence="2">DAOM BR144</strain>
    </source>
</reference>
<dbReference type="HOGENOM" id="CLU_073475_0_0_1"/>
<name>K3X292_GLOUD</name>
<dbReference type="InParanoid" id="K3X292"/>
<dbReference type="eggNOG" id="ENOG502QW9Z">
    <property type="taxonomic scope" value="Eukaryota"/>
</dbReference>
<dbReference type="VEuPathDB" id="FungiDB:PYU1_G011316"/>
<organism evidence="2 3">
    <name type="scientific">Globisporangium ultimum (strain ATCC 200006 / CBS 805.95 / DAOM BR144)</name>
    <name type="common">Pythium ultimum</name>
    <dbReference type="NCBI Taxonomy" id="431595"/>
    <lineage>
        <taxon>Eukaryota</taxon>
        <taxon>Sar</taxon>
        <taxon>Stramenopiles</taxon>
        <taxon>Oomycota</taxon>
        <taxon>Peronosporomycetes</taxon>
        <taxon>Pythiales</taxon>
        <taxon>Pythiaceae</taxon>
        <taxon>Globisporangium</taxon>
    </lineage>
</organism>
<dbReference type="Gene3D" id="3.80.10.10">
    <property type="entry name" value="Ribonuclease Inhibitor"/>
    <property type="match status" value="1"/>
</dbReference>
<dbReference type="Proteomes" id="UP000019132">
    <property type="component" value="Unassembled WGS sequence"/>
</dbReference>
<evidence type="ECO:0000313" key="3">
    <source>
        <dbReference type="Proteomes" id="UP000019132"/>
    </source>
</evidence>
<protein>
    <submittedName>
        <fullName evidence="2">Uncharacterized protein</fullName>
    </submittedName>
</protein>
<dbReference type="AlphaFoldDB" id="K3X292"/>
<dbReference type="InterPro" id="IPR032675">
    <property type="entry name" value="LRR_dom_sf"/>
</dbReference>
<feature type="compositionally biased region" description="Polar residues" evidence="1">
    <location>
        <begin position="51"/>
        <end position="60"/>
    </location>
</feature>
<dbReference type="STRING" id="431595.K3X292"/>
<proteinExistence type="predicted"/>
<dbReference type="OMA" id="SACEFTH"/>
<dbReference type="EnsemblProtists" id="PYU1_T011341">
    <property type="protein sequence ID" value="PYU1_T011341"/>
    <property type="gene ID" value="PYU1_G011316"/>
</dbReference>
<keyword evidence="3" id="KW-1185">Reference proteome</keyword>
<reference evidence="3" key="1">
    <citation type="journal article" date="2010" name="Genome Biol.">
        <title>Genome sequence of the necrotrophic plant pathogen Pythium ultimum reveals original pathogenicity mechanisms and effector repertoire.</title>
        <authorList>
            <person name="Levesque C.A."/>
            <person name="Brouwer H."/>
            <person name="Cano L."/>
            <person name="Hamilton J.P."/>
            <person name="Holt C."/>
            <person name="Huitema E."/>
            <person name="Raffaele S."/>
            <person name="Robideau G.P."/>
            <person name="Thines M."/>
            <person name="Win J."/>
            <person name="Zerillo M.M."/>
            <person name="Beakes G.W."/>
            <person name="Boore J.L."/>
            <person name="Busam D."/>
            <person name="Dumas B."/>
            <person name="Ferriera S."/>
            <person name="Fuerstenberg S.I."/>
            <person name="Gachon C.M."/>
            <person name="Gaulin E."/>
            <person name="Govers F."/>
            <person name="Grenville-Briggs L."/>
            <person name="Horner N."/>
            <person name="Hostetler J."/>
            <person name="Jiang R.H."/>
            <person name="Johnson J."/>
            <person name="Krajaejun T."/>
            <person name="Lin H."/>
            <person name="Meijer H.J."/>
            <person name="Moore B."/>
            <person name="Morris P."/>
            <person name="Phuntmart V."/>
            <person name="Puiu D."/>
            <person name="Shetty J."/>
            <person name="Stajich J.E."/>
            <person name="Tripathy S."/>
            <person name="Wawra S."/>
            <person name="van West P."/>
            <person name="Whitty B.R."/>
            <person name="Coutinho P.M."/>
            <person name="Henrissat B."/>
            <person name="Martin F."/>
            <person name="Thomas P.D."/>
            <person name="Tyler B.M."/>
            <person name="De Vries R.P."/>
            <person name="Kamoun S."/>
            <person name="Yandell M."/>
            <person name="Tisserat N."/>
            <person name="Buell C.R."/>
        </authorList>
    </citation>
    <scope>NUCLEOTIDE SEQUENCE</scope>
    <source>
        <strain evidence="3">DAOM:BR144</strain>
    </source>
</reference>
<evidence type="ECO:0000313" key="2">
    <source>
        <dbReference type="EnsemblProtists" id="PYU1_T011341"/>
    </source>
</evidence>
<evidence type="ECO:0000256" key="1">
    <source>
        <dbReference type="SAM" id="MobiDB-lite"/>
    </source>
</evidence>
<accession>K3X292</accession>
<reference evidence="3" key="2">
    <citation type="submission" date="2010-04" db="EMBL/GenBank/DDBJ databases">
        <authorList>
            <person name="Buell R."/>
            <person name="Hamilton J."/>
            <person name="Hostetler J."/>
        </authorList>
    </citation>
    <scope>NUCLEOTIDE SEQUENCE [LARGE SCALE GENOMIC DNA]</scope>
    <source>
        <strain evidence="3">DAOM:BR144</strain>
    </source>
</reference>